<reference evidence="3" key="1">
    <citation type="submission" date="2022-08" db="EMBL/GenBank/DDBJ databases">
        <title>Novel sulphate-reducing endosymbionts in the free-living metamonad Anaeramoeba.</title>
        <authorList>
            <person name="Jerlstrom-Hultqvist J."/>
            <person name="Cepicka I."/>
            <person name="Gallot-Lavallee L."/>
            <person name="Salas-Leiva D."/>
            <person name="Curtis B.A."/>
            <person name="Zahonova K."/>
            <person name="Pipaliya S."/>
            <person name="Dacks J."/>
            <person name="Roger A.J."/>
        </authorList>
    </citation>
    <scope>NUCLEOTIDE SEQUENCE</scope>
    <source>
        <strain evidence="3">Busselton2</strain>
    </source>
</reference>
<dbReference type="InterPro" id="IPR018253">
    <property type="entry name" value="DnaJ_domain_CS"/>
</dbReference>
<dbReference type="AlphaFoldDB" id="A0AAV8A9T5"/>
<dbReference type="SMART" id="SM00271">
    <property type="entry name" value="DnaJ"/>
    <property type="match status" value="1"/>
</dbReference>
<dbReference type="InterPro" id="IPR036869">
    <property type="entry name" value="J_dom_sf"/>
</dbReference>
<dbReference type="Pfam" id="PF01556">
    <property type="entry name" value="DnaJ_C"/>
    <property type="match status" value="1"/>
</dbReference>
<comment type="caution">
    <text evidence="3">The sequence shown here is derived from an EMBL/GenBank/DDBJ whole genome shotgun (WGS) entry which is preliminary data.</text>
</comment>
<dbReference type="GO" id="GO:0006457">
    <property type="term" value="P:protein folding"/>
    <property type="evidence" value="ECO:0007669"/>
    <property type="project" value="InterPro"/>
</dbReference>
<dbReference type="PANTHER" id="PTHR43888">
    <property type="entry name" value="DNAJ-LIKE-2, ISOFORM A-RELATED"/>
    <property type="match status" value="1"/>
</dbReference>
<organism evidence="3 4">
    <name type="scientific">Anaeramoeba flamelloides</name>
    <dbReference type="NCBI Taxonomy" id="1746091"/>
    <lineage>
        <taxon>Eukaryota</taxon>
        <taxon>Metamonada</taxon>
        <taxon>Anaeramoebidae</taxon>
        <taxon>Anaeramoeba</taxon>
    </lineage>
</organism>
<accession>A0AAV8A9T5</accession>
<dbReference type="Pfam" id="PF00226">
    <property type="entry name" value="DnaJ"/>
    <property type="match status" value="1"/>
</dbReference>
<dbReference type="PROSITE" id="PS00636">
    <property type="entry name" value="DNAJ_1"/>
    <property type="match status" value="1"/>
</dbReference>
<proteinExistence type="predicted"/>
<dbReference type="InterPro" id="IPR001623">
    <property type="entry name" value="DnaJ_domain"/>
</dbReference>
<dbReference type="GO" id="GO:0051082">
    <property type="term" value="F:unfolded protein binding"/>
    <property type="evidence" value="ECO:0007669"/>
    <property type="project" value="InterPro"/>
</dbReference>
<dbReference type="EMBL" id="JANTQA010000012">
    <property type="protein sequence ID" value="KAJ3449253.1"/>
    <property type="molecule type" value="Genomic_DNA"/>
</dbReference>
<dbReference type="FunFam" id="2.60.260.20:FF:000013">
    <property type="entry name" value="DnaJ subfamily B member 11"/>
    <property type="match status" value="1"/>
</dbReference>
<protein>
    <submittedName>
        <fullName evidence="3">DNAj-related protein scj1</fullName>
    </submittedName>
</protein>
<evidence type="ECO:0000256" key="1">
    <source>
        <dbReference type="SAM" id="SignalP"/>
    </source>
</evidence>
<feature type="chain" id="PRO_5043529710" evidence="1">
    <location>
        <begin position="25"/>
        <end position="334"/>
    </location>
</feature>
<dbReference type="CDD" id="cd06257">
    <property type="entry name" value="DnaJ"/>
    <property type="match status" value="1"/>
</dbReference>
<evidence type="ECO:0000259" key="2">
    <source>
        <dbReference type="PROSITE" id="PS50076"/>
    </source>
</evidence>
<dbReference type="InterPro" id="IPR008971">
    <property type="entry name" value="HSP40/DnaJ_pept-bd"/>
</dbReference>
<dbReference type="CDD" id="cd10747">
    <property type="entry name" value="DnaJ_C"/>
    <property type="match status" value="1"/>
</dbReference>
<feature type="signal peptide" evidence="1">
    <location>
        <begin position="1"/>
        <end position="24"/>
    </location>
</feature>
<evidence type="ECO:0000313" key="4">
    <source>
        <dbReference type="Proteomes" id="UP001146793"/>
    </source>
</evidence>
<dbReference type="GO" id="GO:0030544">
    <property type="term" value="F:Hsp70 protein binding"/>
    <property type="evidence" value="ECO:0007669"/>
    <property type="project" value="InterPro"/>
</dbReference>
<name>A0AAV8A9T5_9EUKA</name>
<dbReference type="SUPFAM" id="SSF49493">
    <property type="entry name" value="HSP40/DnaJ peptide-binding domain"/>
    <property type="match status" value="2"/>
</dbReference>
<sequence>MRISSTIQFFIVLISLTLFQKCYSVPDEQLYDLLGLTSHCTASEIETAFQNLQNEYDHSKSHKKAYQDLYQNIQTAYSILSNKNKRSIYDTKGLPGLQTAGRENSIIKSNNNMFGNFGNFFGGNVESEGNSFTISFGGNSRTVRSNSRNNKKKGNSYKFALDVSLEDIYKGCKLKIPYTKNVLKRRGSSDLIRKNTELEIVIKPGTPDKREFKFEKAADEGENIIPGDIIFVLNQAEDPILQRDGSHLIMETELTLYEALTGFEREFEHPSGEMTTVTSKTVTKPGMMRKYRGLGMPIEGTKRKGDLIVTFKTKFPESFTEEEKNKIQKIFNDK</sequence>
<evidence type="ECO:0000313" key="3">
    <source>
        <dbReference type="EMBL" id="KAJ3449253.1"/>
    </source>
</evidence>
<dbReference type="InterPro" id="IPR002939">
    <property type="entry name" value="DnaJ_C"/>
</dbReference>
<feature type="domain" description="J" evidence="2">
    <location>
        <begin position="29"/>
        <end position="93"/>
    </location>
</feature>
<dbReference type="PROSITE" id="PS50076">
    <property type="entry name" value="DNAJ_2"/>
    <property type="match status" value="1"/>
</dbReference>
<dbReference type="Gene3D" id="2.60.260.20">
    <property type="entry name" value="Urease metallochaperone UreE, N-terminal domain"/>
    <property type="match status" value="2"/>
</dbReference>
<keyword evidence="1" id="KW-0732">Signal</keyword>
<dbReference type="Gene3D" id="1.10.287.110">
    <property type="entry name" value="DnaJ domain"/>
    <property type="match status" value="1"/>
</dbReference>
<dbReference type="Proteomes" id="UP001146793">
    <property type="component" value="Unassembled WGS sequence"/>
</dbReference>
<gene>
    <name evidence="3" type="ORF">M0812_05398</name>
</gene>
<dbReference type="InterPro" id="IPR044713">
    <property type="entry name" value="DNJA1/2-like"/>
</dbReference>
<dbReference type="PRINTS" id="PR00625">
    <property type="entry name" value="JDOMAIN"/>
</dbReference>
<dbReference type="SUPFAM" id="SSF46565">
    <property type="entry name" value="Chaperone J-domain"/>
    <property type="match status" value="1"/>
</dbReference>